<dbReference type="Gene3D" id="3.40.50.300">
    <property type="entry name" value="P-loop containing nucleotide triphosphate hydrolases"/>
    <property type="match status" value="1"/>
</dbReference>
<accession>A0A8H4LMA2</accession>
<dbReference type="InterPro" id="IPR036770">
    <property type="entry name" value="Ankyrin_rpt-contain_sf"/>
</dbReference>
<dbReference type="InterPro" id="IPR027417">
    <property type="entry name" value="P-loop_NTPase"/>
</dbReference>
<feature type="domain" description="Nephrocystin 3-like N-terminal" evidence="4">
    <location>
        <begin position="212"/>
        <end position="373"/>
    </location>
</feature>
<dbReference type="AlphaFoldDB" id="A0A8H4LMA2"/>
<evidence type="ECO:0000256" key="1">
    <source>
        <dbReference type="ARBA" id="ARBA00022737"/>
    </source>
</evidence>
<dbReference type="OrthoDB" id="194358at2759"/>
<comment type="caution">
    <text evidence="5">The sequence shown here is derived from an EMBL/GenBank/DDBJ whole genome shotgun (WGS) entry which is preliminary data.</text>
</comment>
<organism evidence="5 6">
    <name type="scientific">Fusarium albosuccineum</name>
    <dbReference type="NCBI Taxonomy" id="1237068"/>
    <lineage>
        <taxon>Eukaryota</taxon>
        <taxon>Fungi</taxon>
        <taxon>Dikarya</taxon>
        <taxon>Ascomycota</taxon>
        <taxon>Pezizomycotina</taxon>
        <taxon>Sordariomycetes</taxon>
        <taxon>Hypocreomycetidae</taxon>
        <taxon>Hypocreales</taxon>
        <taxon>Nectriaceae</taxon>
        <taxon>Fusarium</taxon>
        <taxon>Fusarium decemcellulare species complex</taxon>
    </lineage>
</organism>
<evidence type="ECO:0000313" key="5">
    <source>
        <dbReference type="EMBL" id="KAF4471978.1"/>
    </source>
</evidence>
<sequence length="911" mass="103287">MAEALGVVASVVAVVQASEKIITICKAYIEGIHNYPSDLRRVLIEVSSLKDLSQNLTFLHDSDGATSPVLQNLCRRDGPIDGCKEVITRLQNELSPAAYEESHVEGKEGTSDGETRETKRRRTLKPTLARLAWPLRANKVRNLLEEVAQYKAIISMALSSDIVQDMKTVNGKLNDISNQLDSSEKKDFRRWLVRTNPSGNHNTACSIYEPETGEWVQRLPEWHDWLNQKSRSCLWLHGIPGAGKTVLFSHLVKLTENHCQKMNSRRVATVYYYCHHERSQDEAAPLLRWLLGQLSAKANVIPEEIYNLHRADLEPSLPQLLLSLEQIMDCFDLIFVCLDAIDESLPRQDLLRVLRDLGTDTRFSKIRILATSREYLDIEKTMHPISTSLPMANSFVEHDIRLHVSKFLDRSTDIPFKCWDKELKAEVATALAEGAQGMFRWAVCQLDLLRRTRPTASESIHVALKSLPKTLDETYERIFATIPDEDQALVRTALCWISFHSDALREPSDNTPLLALICLLWGYQSSGFEIRTEWLREIGGCLIRITKGLHGKGKFVSFAHYTVREYLSSTRVMQSPTQYFSLDQLKTVQLLAPLVLRDIPSQIMPRRDDLDPALRNYLSIGAFSLCFWMKPSVWEKIVQTDDTLESILLDFFRKPKLRELLGTHASFKANFPWWGMTERHTEESGSDAALVLRLNLSGLHKVANHFLRDKDLEAVFRHQMVLSIPRKSRVEGTILDAFLQFLFRGWATSGISFLIAKGTVFLDSSSALDSHPRLRWWEALEPSQSMTCALDVLLSQGADPNWTGTSVTALQFAVARRDHRAVKTLLKAGANPDLVGDLSAPLPEDEDDPQEYEKLRGRSPLHICRHQPQGTLDGAWPRTRFMRAHGESPEKSSDSIKKLLVKAGAKSFVKR</sequence>
<reference evidence="5 6" key="1">
    <citation type="submission" date="2020-01" db="EMBL/GenBank/DDBJ databases">
        <title>Identification and distribution of gene clusters putatively required for synthesis of sphingolipid metabolism inhibitors in phylogenetically diverse species of the filamentous fungus Fusarium.</title>
        <authorList>
            <person name="Kim H.-S."/>
            <person name="Busman M."/>
            <person name="Brown D.W."/>
            <person name="Divon H."/>
            <person name="Uhlig S."/>
            <person name="Proctor R.H."/>
        </authorList>
    </citation>
    <scope>NUCLEOTIDE SEQUENCE [LARGE SCALE GENOMIC DNA]</scope>
    <source>
        <strain evidence="5 6">NRRL 20459</strain>
    </source>
</reference>
<evidence type="ECO:0000313" key="6">
    <source>
        <dbReference type="Proteomes" id="UP000554235"/>
    </source>
</evidence>
<keyword evidence="6" id="KW-1185">Reference proteome</keyword>
<proteinExistence type="predicted"/>
<dbReference type="SUPFAM" id="SSF48403">
    <property type="entry name" value="Ankyrin repeat"/>
    <property type="match status" value="1"/>
</dbReference>
<dbReference type="PROSITE" id="PS50088">
    <property type="entry name" value="ANK_REPEAT"/>
    <property type="match status" value="1"/>
</dbReference>
<feature type="compositionally biased region" description="Basic and acidic residues" evidence="3">
    <location>
        <begin position="100"/>
        <end position="117"/>
    </location>
</feature>
<name>A0A8H4LMA2_9HYPO</name>
<dbReference type="Pfam" id="PF00023">
    <property type="entry name" value="Ank"/>
    <property type="match status" value="1"/>
</dbReference>
<dbReference type="InterPro" id="IPR002110">
    <property type="entry name" value="Ankyrin_rpt"/>
</dbReference>
<evidence type="ECO:0000259" key="4">
    <source>
        <dbReference type="Pfam" id="PF24883"/>
    </source>
</evidence>
<dbReference type="SUPFAM" id="SSF52540">
    <property type="entry name" value="P-loop containing nucleoside triphosphate hydrolases"/>
    <property type="match status" value="1"/>
</dbReference>
<dbReference type="PANTHER" id="PTHR10039">
    <property type="entry name" value="AMELOGENIN"/>
    <property type="match status" value="1"/>
</dbReference>
<feature type="region of interest" description="Disordered" evidence="3">
    <location>
        <begin position="97"/>
        <end position="122"/>
    </location>
</feature>
<dbReference type="Gene3D" id="1.25.40.20">
    <property type="entry name" value="Ankyrin repeat-containing domain"/>
    <property type="match status" value="1"/>
</dbReference>
<evidence type="ECO:0000256" key="3">
    <source>
        <dbReference type="SAM" id="MobiDB-lite"/>
    </source>
</evidence>
<protein>
    <submittedName>
        <fullName evidence="5">Vegetative incompatibility HET-E-1</fullName>
    </submittedName>
</protein>
<dbReference type="InterPro" id="IPR056884">
    <property type="entry name" value="NPHP3-like_N"/>
</dbReference>
<evidence type="ECO:0000256" key="2">
    <source>
        <dbReference type="PROSITE-ProRule" id="PRU00023"/>
    </source>
</evidence>
<feature type="repeat" description="ANK" evidence="2">
    <location>
        <begin position="805"/>
        <end position="837"/>
    </location>
</feature>
<dbReference type="Proteomes" id="UP000554235">
    <property type="component" value="Unassembled WGS sequence"/>
</dbReference>
<keyword evidence="2" id="KW-0040">ANK repeat</keyword>
<dbReference type="EMBL" id="JAADYS010000140">
    <property type="protein sequence ID" value="KAF4471978.1"/>
    <property type="molecule type" value="Genomic_DNA"/>
</dbReference>
<keyword evidence="1" id="KW-0677">Repeat</keyword>
<dbReference type="PANTHER" id="PTHR10039:SF16">
    <property type="entry name" value="GPI INOSITOL-DEACYLASE"/>
    <property type="match status" value="1"/>
</dbReference>
<gene>
    <name evidence="5" type="ORF">FALBO_1109</name>
</gene>
<dbReference type="Pfam" id="PF24883">
    <property type="entry name" value="NPHP3_N"/>
    <property type="match status" value="1"/>
</dbReference>